<evidence type="ECO:0000313" key="4">
    <source>
        <dbReference type="Proteomes" id="UP001332243"/>
    </source>
</evidence>
<dbReference type="Pfam" id="PF03747">
    <property type="entry name" value="ADP_ribosyl_GH"/>
    <property type="match status" value="1"/>
</dbReference>
<dbReference type="EMBL" id="JAZGQK010000013">
    <property type="protein sequence ID" value="MEE6260217.1"/>
    <property type="molecule type" value="Genomic_DNA"/>
</dbReference>
<proteinExistence type="inferred from homology"/>
<evidence type="ECO:0000256" key="2">
    <source>
        <dbReference type="ARBA" id="ARBA00022801"/>
    </source>
</evidence>
<dbReference type="InterPro" id="IPR005502">
    <property type="entry name" value="Ribosyl_crysJ1"/>
</dbReference>
<evidence type="ECO:0000313" key="3">
    <source>
        <dbReference type="EMBL" id="MEE6260217.1"/>
    </source>
</evidence>
<keyword evidence="4" id="KW-1185">Reference proteome</keyword>
<dbReference type="PANTHER" id="PTHR16222:SF24">
    <property type="entry name" value="ADP-RIBOSYLHYDROLASE ARH3"/>
    <property type="match status" value="1"/>
</dbReference>
<comment type="similarity">
    <text evidence="1">Belongs to the ADP-ribosylglycohydrolase family.</text>
</comment>
<dbReference type="RefSeq" id="WP_331215341.1">
    <property type="nucleotide sequence ID" value="NZ_JAZGQK010000013.1"/>
</dbReference>
<dbReference type="Gene3D" id="1.10.4080.10">
    <property type="entry name" value="ADP-ribosylation/Crystallin J1"/>
    <property type="match status" value="1"/>
</dbReference>
<dbReference type="SUPFAM" id="SSF101478">
    <property type="entry name" value="ADP-ribosylglycohydrolase"/>
    <property type="match status" value="1"/>
</dbReference>
<sequence>MGEYSTATEDLGLRRRWDRIAGGLLGVHAGDSLGATAEFMSWSEIRERYPDGIREIVGGGKLNWPAGQATDDTDLMRAVVLAYLDPGDDVVRAAADHMVKWWVGEWPGREPGSRPHDFGGATMTGLRRYQQMEDPRRAGAGSGQAGNGSLMRCLPTALVVSDQERRIRESMEISAITHDDARCTISCAAYNEIAAALLADASPDQAVTVGREVADRLGGNEVADAIAYGRRLQPAEAVRTGETYLANGGRGYVLDSLSLGVAALLDPRPLPDVVIDIAHLGGDTDTNAAIAGGLLGIRDGVSAIPERWRSKLQFGEEFLAAADAFSGRSS</sequence>
<evidence type="ECO:0000256" key="1">
    <source>
        <dbReference type="ARBA" id="ARBA00010702"/>
    </source>
</evidence>
<dbReference type="GO" id="GO:0016798">
    <property type="term" value="F:hydrolase activity, acting on glycosyl bonds"/>
    <property type="evidence" value="ECO:0007669"/>
    <property type="project" value="UniProtKB-KW"/>
</dbReference>
<comment type="caution">
    <text evidence="3">The sequence shown here is derived from an EMBL/GenBank/DDBJ whole genome shotgun (WGS) entry which is preliminary data.</text>
</comment>
<accession>A0ABU7RUM6</accession>
<keyword evidence="3" id="KW-0326">Glycosidase</keyword>
<dbReference type="PANTHER" id="PTHR16222">
    <property type="entry name" value="ADP-RIBOSYLGLYCOHYDROLASE"/>
    <property type="match status" value="1"/>
</dbReference>
<name>A0ABU7RUM6_9ACTN</name>
<dbReference type="InterPro" id="IPR036705">
    <property type="entry name" value="Ribosyl_crysJ1_sf"/>
</dbReference>
<organism evidence="3 4">
    <name type="scientific">Plantactinospora sonchi</name>
    <dbReference type="NCBI Taxonomy" id="1544735"/>
    <lineage>
        <taxon>Bacteria</taxon>
        <taxon>Bacillati</taxon>
        <taxon>Actinomycetota</taxon>
        <taxon>Actinomycetes</taxon>
        <taxon>Micromonosporales</taxon>
        <taxon>Micromonosporaceae</taxon>
        <taxon>Plantactinospora</taxon>
    </lineage>
</organism>
<dbReference type="InterPro" id="IPR050792">
    <property type="entry name" value="ADP-ribosylglycohydrolase"/>
</dbReference>
<gene>
    <name evidence="3" type="ORF">V1633_17145</name>
</gene>
<dbReference type="EC" id="3.2.2.-" evidence="3"/>
<dbReference type="Proteomes" id="UP001332243">
    <property type="component" value="Unassembled WGS sequence"/>
</dbReference>
<keyword evidence="2 3" id="KW-0378">Hydrolase</keyword>
<protein>
    <submittedName>
        <fullName evidence="3">ADP-ribosylglycohydrolase family protein</fullName>
        <ecNumber evidence="3">3.2.2.-</ecNumber>
    </submittedName>
</protein>
<reference evidence="3 4" key="1">
    <citation type="submission" date="2024-01" db="EMBL/GenBank/DDBJ databases">
        <title>Genome insights into Plantactinospora sonchi sp. nov.</title>
        <authorList>
            <person name="Wang L."/>
        </authorList>
    </citation>
    <scope>NUCLEOTIDE SEQUENCE [LARGE SCALE GENOMIC DNA]</scope>
    <source>
        <strain evidence="3 4">NEAU-QY2</strain>
    </source>
</reference>